<protein>
    <submittedName>
        <fullName evidence="1">Uncharacterized protein</fullName>
    </submittedName>
</protein>
<evidence type="ECO:0000313" key="2">
    <source>
        <dbReference type="Proteomes" id="UP001146351"/>
    </source>
</evidence>
<evidence type="ECO:0000313" key="1">
    <source>
        <dbReference type="EMBL" id="KAJ5161040.1"/>
    </source>
</evidence>
<reference evidence="1" key="2">
    <citation type="journal article" date="2023" name="IMA Fungus">
        <title>Comparative genomic study of the Penicillium genus elucidates a diverse pangenome and 15 lateral gene transfer events.</title>
        <authorList>
            <person name="Petersen C."/>
            <person name="Sorensen T."/>
            <person name="Nielsen M.R."/>
            <person name="Sondergaard T.E."/>
            <person name="Sorensen J.L."/>
            <person name="Fitzpatrick D.A."/>
            <person name="Frisvad J.C."/>
            <person name="Nielsen K.L."/>
        </authorList>
    </citation>
    <scope>NUCLEOTIDE SEQUENCE</scope>
    <source>
        <strain evidence="1">IBT 21917</strain>
    </source>
</reference>
<dbReference type="AlphaFoldDB" id="A0A9W9I169"/>
<accession>A0A9W9I169</accession>
<proteinExistence type="predicted"/>
<dbReference type="EMBL" id="JAPQKO010000005">
    <property type="protein sequence ID" value="KAJ5161040.1"/>
    <property type="molecule type" value="Genomic_DNA"/>
</dbReference>
<dbReference type="OrthoDB" id="4497227at2759"/>
<dbReference type="Proteomes" id="UP001146351">
    <property type="component" value="Unassembled WGS sequence"/>
</dbReference>
<comment type="caution">
    <text evidence="1">The sequence shown here is derived from an EMBL/GenBank/DDBJ whole genome shotgun (WGS) entry which is preliminary data.</text>
</comment>
<keyword evidence="2" id="KW-1185">Reference proteome</keyword>
<name>A0A9W9I169_9EURO</name>
<organism evidence="1 2">
    <name type="scientific">Penicillium capsulatum</name>
    <dbReference type="NCBI Taxonomy" id="69766"/>
    <lineage>
        <taxon>Eukaryota</taxon>
        <taxon>Fungi</taxon>
        <taxon>Dikarya</taxon>
        <taxon>Ascomycota</taxon>
        <taxon>Pezizomycotina</taxon>
        <taxon>Eurotiomycetes</taxon>
        <taxon>Eurotiomycetidae</taxon>
        <taxon>Eurotiales</taxon>
        <taxon>Aspergillaceae</taxon>
        <taxon>Penicillium</taxon>
    </lineage>
</organism>
<sequence length="189" mass="21488">MKKTARKHDYSSLTITEALSQLLDAAEMIELRQSVKPHEEKRITGAFHLINQPEYDPKTKSDQRRENFKHLLKKLRADCGPELVISCALGLGQTAFANMREVYRLRLPTEVTKRKEKFKSPYIQGLAKSYCCKAVENHEQSTQGLHMAEPSDHQQPQENPIILPTSGLANLVPSSRSDMEVHFPGEYLS</sequence>
<reference evidence="1" key="1">
    <citation type="submission" date="2022-11" db="EMBL/GenBank/DDBJ databases">
        <authorList>
            <person name="Petersen C."/>
        </authorList>
    </citation>
    <scope>NUCLEOTIDE SEQUENCE</scope>
    <source>
        <strain evidence="1">IBT 21917</strain>
    </source>
</reference>
<gene>
    <name evidence="1" type="ORF">N7492_006432</name>
</gene>